<gene>
    <name evidence="1" type="ORF">F2P44_27570</name>
</gene>
<evidence type="ECO:0000313" key="2">
    <source>
        <dbReference type="Proteomes" id="UP000621455"/>
    </source>
</evidence>
<protein>
    <recommendedName>
        <fullName evidence="3">Thiamine pyrophosphate enzyme TPP-binding domain-containing protein</fullName>
    </recommendedName>
</protein>
<accession>A0ABX0NF58</accession>
<keyword evidence="2" id="KW-1185">Reference proteome</keyword>
<evidence type="ECO:0000313" key="1">
    <source>
        <dbReference type="EMBL" id="NHZ83008.1"/>
    </source>
</evidence>
<dbReference type="EMBL" id="WHJG01000042">
    <property type="protein sequence ID" value="NHZ83008.1"/>
    <property type="molecule type" value="Genomic_DNA"/>
</dbReference>
<dbReference type="Proteomes" id="UP000621455">
    <property type="component" value="Unassembled WGS sequence"/>
</dbReference>
<proteinExistence type="predicted"/>
<comment type="caution">
    <text evidence="1">The sequence shown here is derived from an EMBL/GenBank/DDBJ whole genome shotgun (WGS) entry which is preliminary data.</text>
</comment>
<sequence length="179" mass="18918">MAGIAEKYGAGNCDMAGSMAYTMMRAALNNSFEIMLILNTAYGHTYSAFKEAGAADATAIIVDPWPTSGMATLAEHHFQGFAGNPTIIRKRGKWVGAGEARDRVALNAKYAALTALIDDDLANVNALPPASYTPYTNTLCSTQVGGYQDQHGIAIATPAQRLPLDPPPIPMPDVIMADA</sequence>
<evidence type="ECO:0008006" key="3">
    <source>
        <dbReference type="Google" id="ProtNLM"/>
    </source>
</evidence>
<name>A0ABX0NF58_9BURK</name>
<organism evidence="1 2">
    <name type="scientific">Massilia frigida</name>
    <dbReference type="NCBI Taxonomy" id="2609281"/>
    <lineage>
        <taxon>Bacteria</taxon>
        <taxon>Pseudomonadati</taxon>
        <taxon>Pseudomonadota</taxon>
        <taxon>Betaproteobacteria</taxon>
        <taxon>Burkholderiales</taxon>
        <taxon>Oxalobacteraceae</taxon>
        <taxon>Telluria group</taxon>
        <taxon>Massilia</taxon>
    </lineage>
</organism>
<reference evidence="1 2" key="1">
    <citation type="submission" date="2019-10" db="EMBL/GenBank/DDBJ databases">
        <title>Taxonomy of Antarctic Massilia spp.: description of Massilia rubra sp. nov., Massilia aquatica sp. nov., Massilia mucilaginosa sp. nov., Massilia frigida sp. nov. isolated from streams, lakes and regoliths.</title>
        <authorList>
            <person name="Holochova P."/>
            <person name="Sedlacek I."/>
            <person name="Kralova S."/>
            <person name="Maslanova I."/>
            <person name="Busse H.-J."/>
            <person name="Stankova E."/>
            <person name="Vrbovska V."/>
            <person name="Kovarovic V."/>
            <person name="Bartak M."/>
            <person name="Svec P."/>
            <person name="Pantucek R."/>
        </authorList>
    </citation>
    <scope>NUCLEOTIDE SEQUENCE [LARGE SCALE GENOMIC DNA]</scope>
    <source>
        <strain evidence="1 2">CCM 8695</strain>
    </source>
</reference>
<dbReference type="RefSeq" id="WP_167091988.1">
    <property type="nucleotide sequence ID" value="NZ_WHJG01000042.1"/>
</dbReference>